<reference evidence="4" key="1">
    <citation type="submission" date="2016-06" db="UniProtKB">
        <authorList>
            <consortium name="WormBaseParasite"/>
        </authorList>
    </citation>
    <scope>IDENTIFICATION</scope>
</reference>
<organism evidence="4">
    <name type="scientific">Gongylonema pulchrum</name>
    <dbReference type="NCBI Taxonomy" id="637853"/>
    <lineage>
        <taxon>Eukaryota</taxon>
        <taxon>Metazoa</taxon>
        <taxon>Ecdysozoa</taxon>
        <taxon>Nematoda</taxon>
        <taxon>Chromadorea</taxon>
        <taxon>Rhabditida</taxon>
        <taxon>Spirurina</taxon>
        <taxon>Spiruromorpha</taxon>
        <taxon>Spiruroidea</taxon>
        <taxon>Gongylonematidae</taxon>
        <taxon>Gongylonema</taxon>
    </lineage>
</organism>
<sequence length="116" mass="12979">MEVVQLLKKNGQLLTSVLPAFYSFFFPNFVNIDGVVDDGDDDSDDADHLVDISFRHNSNKLSEGAAVELIHQTSLVMQLMVNVVVALLQLVLHQLVLLIRRSMNVDSLWIPILSSM</sequence>
<evidence type="ECO:0000313" key="3">
    <source>
        <dbReference type="Proteomes" id="UP000271098"/>
    </source>
</evidence>
<proteinExistence type="predicted"/>
<dbReference type="EMBL" id="UYRT01089959">
    <property type="protein sequence ID" value="VDN35513.1"/>
    <property type="molecule type" value="Genomic_DNA"/>
</dbReference>
<reference evidence="2 3" key="2">
    <citation type="submission" date="2018-11" db="EMBL/GenBank/DDBJ databases">
        <authorList>
            <consortium name="Pathogen Informatics"/>
        </authorList>
    </citation>
    <scope>NUCLEOTIDE SEQUENCE [LARGE SCALE GENOMIC DNA]</scope>
</reference>
<keyword evidence="1" id="KW-0812">Transmembrane</keyword>
<feature type="transmembrane region" description="Helical" evidence="1">
    <location>
        <begin position="12"/>
        <end position="30"/>
    </location>
</feature>
<keyword evidence="3" id="KW-1185">Reference proteome</keyword>
<evidence type="ECO:0000313" key="4">
    <source>
        <dbReference type="WBParaSite" id="GPUH_0002021901-mRNA-1"/>
    </source>
</evidence>
<evidence type="ECO:0000256" key="1">
    <source>
        <dbReference type="SAM" id="Phobius"/>
    </source>
</evidence>
<dbReference type="AlphaFoldDB" id="A0A183EGV3"/>
<dbReference type="Proteomes" id="UP000271098">
    <property type="component" value="Unassembled WGS sequence"/>
</dbReference>
<protein>
    <submittedName>
        <fullName evidence="4">Transmembrane protein</fullName>
    </submittedName>
</protein>
<accession>A0A183EGV3</accession>
<name>A0A183EGV3_9BILA</name>
<gene>
    <name evidence="2" type="ORF">GPUH_LOCUS20194</name>
</gene>
<keyword evidence="1" id="KW-1133">Transmembrane helix</keyword>
<dbReference type="WBParaSite" id="GPUH_0002021901-mRNA-1">
    <property type="protein sequence ID" value="GPUH_0002021901-mRNA-1"/>
    <property type="gene ID" value="GPUH_0002021901"/>
</dbReference>
<feature type="transmembrane region" description="Helical" evidence="1">
    <location>
        <begin position="79"/>
        <end position="99"/>
    </location>
</feature>
<evidence type="ECO:0000313" key="2">
    <source>
        <dbReference type="EMBL" id="VDN35513.1"/>
    </source>
</evidence>
<keyword evidence="1" id="KW-0472">Membrane</keyword>